<organism evidence="4">
    <name type="scientific">Angiostrongylus costaricensis</name>
    <name type="common">Nematode worm</name>
    <dbReference type="NCBI Taxonomy" id="334426"/>
    <lineage>
        <taxon>Eukaryota</taxon>
        <taxon>Metazoa</taxon>
        <taxon>Ecdysozoa</taxon>
        <taxon>Nematoda</taxon>
        <taxon>Chromadorea</taxon>
        <taxon>Rhabditida</taxon>
        <taxon>Rhabditina</taxon>
        <taxon>Rhabditomorpha</taxon>
        <taxon>Strongyloidea</taxon>
        <taxon>Metastrongylidae</taxon>
        <taxon>Angiostrongylus</taxon>
    </lineage>
</organism>
<dbReference type="PANTHER" id="PTHR21359">
    <property type="entry name" value="DUF5577 DOMAIN-CONTAINING PROTEIN"/>
    <property type="match status" value="1"/>
</dbReference>
<dbReference type="GO" id="GO:0005634">
    <property type="term" value="C:nucleus"/>
    <property type="evidence" value="ECO:0007669"/>
    <property type="project" value="TreeGrafter"/>
</dbReference>
<keyword evidence="3" id="KW-1185">Reference proteome</keyword>
<accession>A0A158PHM6</accession>
<evidence type="ECO:0000313" key="4">
    <source>
        <dbReference type="WBParaSite" id="ACOC_0000657201-mRNA-1"/>
    </source>
</evidence>
<dbReference type="EMBL" id="UYYA01003957">
    <property type="protein sequence ID" value="VDM58158.1"/>
    <property type="molecule type" value="Genomic_DNA"/>
</dbReference>
<name>A0A158PHM6_ANGCS</name>
<feature type="region of interest" description="Disordered" evidence="1">
    <location>
        <begin position="131"/>
        <end position="153"/>
    </location>
</feature>
<reference evidence="2 3" key="2">
    <citation type="submission" date="2018-11" db="EMBL/GenBank/DDBJ databases">
        <authorList>
            <consortium name="Pathogen Informatics"/>
        </authorList>
    </citation>
    <scope>NUCLEOTIDE SEQUENCE [LARGE SCALE GENOMIC DNA]</scope>
    <source>
        <strain evidence="2 3">Costa Rica</strain>
    </source>
</reference>
<evidence type="ECO:0000313" key="3">
    <source>
        <dbReference type="Proteomes" id="UP000267027"/>
    </source>
</evidence>
<protein>
    <submittedName>
        <fullName evidence="4">Rad60-SLD domain-containing protein</fullName>
    </submittedName>
</protein>
<dbReference type="Pfam" id="PF18017">
    <property type="entry name" value="SAM_4"/>
    <property type="match status" value="1"/>
</dbReference>
<dbReference type="InterPro" id="IPR013761">
    <property type="entry name" value="SAM/pointed_sf"/>
</dbReference>
<dbReference type="WBParaSite" id="ACOC_0000657201-mRNA-1">
    <property type="protein sequence ID" value="ACOC_0000657201-mRNA-1"/>
    <property type="gene ID" value="ACOC_0000657201"/>
</dbReference>
<dbReference type="AlphaFoldDB" id="A0A158PHM6"/>
<dbReference type="InterPro" id="IPR039161">
    <property type="entry name" value="C19orf47-like"/>
</dbReference>
<proteinExistence type="predicted"/>
<dbReference type="OrthoDB" id="10067653at2759"/>
<evidence type="ECO:0000313" key="2">
    <source>
        <dbReference type="EMBL" id="VDM58158.1"/>
    </source>
</evidence>
<gene>
    <name evidence="2" type="ORF">ACOC_LOCUS6573</name>
</gene>
<dbReference type="PANTHER" id="PTHR21359:SF1">
    <property type="entry name" value="DUF5577 DOMAIN-CONTAINING PROTEIN"/>
    <property type="match status" value="1"/>
</dbReference>
<dbReference type="Proteomes" id="UP000267027">
    <property type="component" value="Unassembled WGS sequence"/>
</dbReference>
<reference evidence="4" key="1">
    <citation type="submission" date="2016-04" db="UniProtKB">
        <authorList>
            <consortium name="WormBaseParasite"/>
        </authorList>
    </citation>
    <scope>IDENTIFICATION</scope>
</reference>
<evidence type="ECO:0000256" key="1">
    <source>
        <dbReference type="SAM" id="MobiDB-lite"/>
    </source>
</evidence>
<dbReference type="Gene3D" id="1.10.150.50">
    <property type="entry name" value="Transcription Factor, Ets-1"/>
    <property type="match status" value="1"/>
</dbReference>
<sequence>MYILFYPEDVTDFEGQSFAFRLDIECGGYISEDEAAINFCTYRVLMCKCEFADLYLESDQCDGMASAYGRSKLWFLRVSKDMLPDLDKSTLADLGVTAVGDQLAILRKGRDASFDMGTDSTAKLRVHITGPAEGPETLSNGSAATGELRKGKLPPDRHEIYHVKMPEGEEARLVDPVITRLGVRGLHSDGASKIISGRVQKRSVQTSENLRLPRSTDDVAIRVRIPSSSEVEERVFRKRPMASPDYLVEDDLSAEDEEFVDDEMIWDEEDDEFDVVEYVEDTRPSVYNRISRESNSEALSFTRCLFYITEQRRRILQLRRYASKQLDVIDCPVEARSCPRV</sequence>